<gene>
    <name evidence="8" type="ORF">IAR55_005086</name>
</gene>
<dbReference type="InterPro" id="IPR017974">
    <property type="entry name" value="Claudin_CS"/>
</dbReference>
<keyword evidence="2" id="KW-0853">WD repeat</keyword>
<feature type="region of interest" description="Disordered" evidence="7">
    <location>
        <begin position="1"/>
        <end position="56"/>
    </location>
</feature>
<protein>
    <recommendedName>
        <fullName evidence="10">Vacuolar protein</fullName>
    </recommendedName>
</protein>
<feature type="compositionally biased region" description="Polar residues" evidence="7">
    <location>
        <begin position="789"/>
        <end position="798"/>
    </location>
</feature>
<feature type="region of interest" description="Disordered" evidence="7">
    <location>
        <begin position="880"/>
        <end position="955"/>
    </location>
</feature>
<feature type="compositionally biased region" description="Basic and acidic residues" evidence="7">
    <location>
        <begin position="776"/>
        <end position="785"/>
    </location>
</feature>
<proteinExistence type="predicted"/>
<dbReference type="SUPFAM" id="SSF50978">
    <property type="entry name" value="WD40 repeat-like"/>
    <property type="match status" value="1"/>
</dbReference>
<dbReference type="InterPro" id="IPR036322">
    <property type="entry name" value="WD40_repeat_dom_sf"/>
</dbReference>
<keyword evidence="3" id="KW-0812">Transmembrane</keyword>
<dbReference type="SMART" id="SM00320">
    <property type="entry name" value="WD40"/>
    <property type="match status" value="5"/>
</dbReference>
<feature type="compositionally biased region" description="Low complexity" evidence="7">
    <location>
        <begin position="735"/>
        <end position="752"/>
    </location>
</feature>
<dbReference type="PANTHER" id="PTHR46200:SF1">
    <property type="entry name" value="GATOR COMPLEX PROTEIN WDR24"/>
    <property type="match status" value="1"/>
</dbReference>
<dbReference type="Gene3D" id="2.130.10.10">
    <property type="entry name" value="YVTN repeat-like/Quinoprotein amine dehydrogenase"/>
    <property type="match status" value="1"/>
</dbReference>
<dbReference type="GO" id="GO:0061700">
    <property type="term" value="C:GATOR2 complex"/>
    <property type="evidence" value="ECO:0007669"/>
    <property type="project" value="TreeGrafter"/>
</dbReference>
<accession>A0AAW0YJZ1</accession>
<dbReference type="GO" id="GO:0005829">
    <property type="term" value="C:cytosol"/>
    <property type="evidence" value="ECO:0007669"/>
    <property type="project" value="TreeGrafter"/>
</dbReference>
<dbReference type="Pfam" id="PF00400">
    <property type="entry name" value="WD40"/>
    <property type="match status" value="2"/>
</dbReference>
<feature type="compositionally biased region" description="Low complexity" evidence="7">
    <location>
        <begin position="7"/>
        <end position="21"/>
    </location>
</feature>
<dbReference type="GO" id="GO:0005774">
    <property type="term" value="C:vacuolar membrane"/>
    <property type="evidence" value="ECO:0007669"/>
    <property type="project" value="TreeGrafter"/>
</dbReference>
<dbReference type="AlphaFoldDB" id="A0AAW0YJZ1"/>
<evidence type="ECO:0000256" key="5">
    <source>
        <dbReference type="ARBA" id="ARBA00022989"/>
    </source>
</evidence>
<keyword evidence="4" id="KW-0677">Repeat</keyword>
<dbReference type="InterPro" id="IPR001680">
    <property type="entry name" value="WD40_rpt"/>
</dbReference>
<dbReference type="PROSITE" id="PS01346">
    <property type="entry name" value="CLAUDIN"/>
    <property type="match status" value="1"/>
</dbReference>
<reference evidence="8 9" key="1">
    <citation type="journal article" date="2024" name="bioRxiv">
        <title>Comparative genomics of Cryptococcus and Kwoniella reveals pathogenesis evolution and contrasting karyotype dynamics via intercentromeric recombination or chromosome fusion.</title>
        <authorList>
            <person name="Coelho M.A."/>
            <person name="David-Palma M."/>
            <person name="Shea T."/>
            <person name="Bowers K."/>
            <person name="McGinley-Smith S."/>
            <person name="Mohammad A.W."/>
            <person name="Gnirke A."/>
            <person name="Yurkov A.M."/>
            <person name="Nowrousian M."/>
            <person name="Sun S."/>
            <person name="Cuomo C.A."/>
            <person name="Heitman J."/>
        </authorList>
    </citation>
    <scope>NUCLEOTIDE SEQUENCE [LARGE SCALE GENOMIC DNA]</scope>
    <source>
        <strain evidence="8 9">CBS 13917</strain>
    </source>
</reference>
<dbReference type="InterPro" id="IPR037590">
    <property type="entry name" value="WDR24"/>
</dbReference>
<dbReference type="GeneID" id="92182344"/>
<feature type="compositionally biased region" description="Low complexity" evidence="7">
    <location>
        <begin position="29"/>
        <end position="46"/>
    </location>
</feature>
<keyword evidence="6" id="KW-0472">Membrane</keyword>
<dbReference type="EMBL" id="JBCAWK010000009">
    <property type="protein sequence ID" value="KAK8849751.1"/>
    <property type="molecule type" value="Genomic_DNA"/>
</dbReference>
<evidence type="ECO:0008006" key="10">
    <source>
        <dbReference type="Google" id="ProtNLM"/>
    </source>
</evidence>
<comment type="subcellular location">
    <subcellularLocation>
        <location evidence="1">Membrane</location>
        <topology evidence="1">Multi-pass membrane protein</topology>
    </subcellularLocation>
</comment>
<evidence type="ECO:0000256" key="1">
    <source>
        <dbReference type="ARBA" id="ARBA00004141"/>
    </source>
</evidence>
<evidence type="ECO:0000256" key="3">
    <source>
        <dbReference type="ARBA" id="ARBA00022692"/>
    </source>
</evidence>
<feature type="compositionally biased region" description="Polar residues" evidence="7">
    <location>
        <begin position="896"/>
        <end position="921"/>
    </location>
</feature>
<feature type="region of interest" description="Disordered" evidence="7">
    <location>
        <begin position="732"/>
        <end position="846"/>
    </location>
</feature>
<dbReference type="PANTHER" id="PTHR46200">
    <property type="entry name" value="GATOR COMPLEX PROTEIN WDR24"/>
    <property type="match status" value="1"/>
</dbReference>
<name>A0AAW0YJZ1_9TREE</name>
<dbReference type="Proteomes" id="UP001388673">
    <property type="component" value="Unassembled WGS sequence"/>
</dbReference>
<dbReference type="SUPFAM" id="SSF101908">
    <property type="entry name" value="Putative isomerase YbhE"/>
    <property type="match status" value="1"/>
</dbReference>
<feature type="compositionally biased region" description="Low complexity" evidence="7">
    <location>
        <begin position="882"/>
        <end position="895"/>
    </location>
</feature>
<evidence type="ECO:0000313" key="8">
    <source>
        <dbReference type="EMBL" id="KAK8849751.1"/>
    </source>
</evidence>
<dbReference type="RefSeq" id="XP_066801639.1">
    <property type="nucleotide sequence ID" value="XM_066948180.1"/>
</dbReference>
<keyword evidence="9" id="KW-1185">Reference proteome</keyword>
<feature type="region of interest" description="Disordered" evidence="7">
    <location>
        <begin position="667"/>
        <end position="715"/>
    </location>
</feature>
<evidence type="ECO:0000256" key="6">
    <source>
        <dbReference type="ARBA" id="ARBA00023136"/>
    </source>
</evidence>
<evidence type="ECO:0000256" key="4">
    <source>
        <dbReference type="ARBA" id="ARBA00022737"/>
    </source>
</evidence>
<dbReference type="InterPro" id="IPR015943">
    <property type="entry name" value="WD40/YVTN_repeat-like_dom_sf"/>
</dbReference>
<evidence type="ECO:0000256" key="7">
    <source>
        <dbReference type="SAM" id="MobiDB-lite"/>
    </source>
</evidence>
<keyword evidence="5" id="KW-1133">Transmembrane helix</keyword>
<feature type="compositionally biased region" description="Gly residues" evidence="7">
    <location>
        <begin position="834"/>
        <end position="843"/>
    </location>
</feature>
<sequence length="1223" mass="131991">MNRLTNAFSSAIPSSGSDASSVHARDSSRVSSPLEPSFSSSSQIPPRHTTNIDRRIITQNIVYDDPRSIYHPSPAEGAGGSGFSESRLLSSLTRQGRPGFLRHLTDDGTGRSGSQVPTPRVRSGSRERDKGVRVNLMAAASSSSRRGWRMNSATGTTRLNGMAQGADGKYAVGGGQYLRVFQIHYPASGSATPVFSQDDTSRDRTTIARGSGGVTISEVVNLWKGSWPVGKGVNDLDWGVGTFENKVVTATPSGNIMVFDVERGKLDKDISSGTFRPMNCIRLCRVPAFGHSALTGGTEGSVRYWDLRERDPSNRKQIKHSSPVTSLCFAPNEASQFVVGLEDGSIRRYDFRMPTKSIGKAYGAHGSKAVMDLKWKEGDEREGSGGSWLASAGADKIVQIWDMSRQWDKSPTPVHTLHTAHPVRRIAWRPNHPTELVVVPLTQPPSSSGSMDPSSPNPNNAKSDSDPTCSHTDEEAHLEVWHVRRHYIAKYALQSQDGMAVDIAWADGDKSLVACFQGGGFAQMDIKGKIANSSLALPLELVPRQVVSWSPRGELVYALDRFRPGELPFDDLKPEYANHWDKVGRQPSSVSDPPYEPQQSTGVLPFPDTDEAEFAYLAKWYKLEGDAPEQLCQWNRDIAQWCGRDDDARLWALLKVLIEEFAPSTDGFNEDVFSQPLPSTAQMPSPLGMSPTAGAESPVSHQTTKRGSYDRAPAPIPLERVDQALFDMSTDAVEDLSSTTSSSSHSARSYSDSESDEEDTTPPRSRFLAFAPVDVLVKRPNEGRHPSIATITPQTISGRTARERGSSSDSSDGSPPGNSEVKPSNTERPSTSGNVGGTGGAGGAISAATSKKSSLSKMTASRVLAASDFPDPYGIIPEYAGSSSRTSNRSSPMSTVLNQSTRASPLPLTSINNGDSSQKQPGSRDHSQTNTPVIGNETEKQAVGVPPGIDGAPVRAPVKGRESLFDKKDWVEYKKRRVEGLMIWWQSCVDDGDMQLATAVYVVGSAVATFPKDQCERLVYSYVDMLERHRLPIAAAYIRRHALTPSLETTAQDEGMTHTSHCQQCGRSTGSLEDIGVEGKVFWWCKKCRMGAKTCAVCRKRVKGLWMGCRKCDHGGHQNCMRLYHSQAPLVPHASPSGIAPPVSTATYPSNASGYVSGFVSGFGTATSLTTTEQSDSHSRDAAGAAEGVHLGGGWGVCPTGCGCRCRRVISAVNDAVDDSVVS</sequence>
<feature type="compositionally biased region" description="Polar residues" evidence="7">
    <location>
        <begin position="586"/>
        <end position="602"/>
    </location>
</feature>
<comment type="caution">
    <text evidence="8">The sequence shown here is derived from an EMBL/GenBank/DDBJ whole genome shotgun (WGS) entry which is preliminary data.</text>
</comment>
<feature type="compositionally biased region" description="Low complexity" evidence="7">
    <location>
        <begin position="807"/>
        <end position="817"/>
    </location>
</feature>
<evidence type="ECO:0000256" key="2">
    <source>
        <dbReference type="ARBA" id="ARBA00022574"/>
    </source>
</evidence>
<feature type="compositionally biased region" description="Low complexity" evidence="7">
    <location>
        <begin position="444"/>
        <end position="460"/>
    </location>
</feature>
<feature type="region of interest" description="Disordered" evidence="7">
    <location>
        <begin position="102"/>
        <end position="129"/>
    </location>
</feature>
<dbReference type="KEGG" id="kne:92182344"/>
<feature type="region of interest" description="Disordered" evidence="7">
    <location>
        <begin position="439"/>
        <end position="473"/>
    </location>
</feature>
<dbReference type="GO" id="GO:1904263">
    <property type="term" value="P:positive regulation of TORC1 signaling"/>
    <property type="evidence" value="ECO:0007669"/>
    <property type="project" value="TreeGrafter"/>
</dbReference>
<dbReference type="GO" id="GO:0016239">
    <property type="term" value="P:positive regulation of macroautophagy"/>
    <property type="evidence" value="ECO:0007669"/>
    <property type="project" value="TreeGrafter"/>
</dbReference>
<organism evidence="8 9">
    <name type="scientific">Kwoniella newhampshirensis</name>
    <dbReference type="NCBI Taxonomy" id="1651941"/>
    <lineage>
        <taxon>Eukaryota</taxon>
        <taxon>Fungi</taxon>
        <taxon>Dikarya</taxon>
        <taxon>Basidiomycota</taxon>
        <taxon>Agaricomycotina</taxon>
        <taxon>Tremellomycetes</taxon>
        <taxon>Tremellales</taxon>
        <taxon>Cryptococcaceae</taxon>
        <taxon>Kwoniella</taxon>
    </lineage>
</organism>
<evidence type="ECO:0000313" key="9">
    <source>
        <dbReference type="Proteomes" id="UP001388673"/>
    </source>
</evidence>
<feature type="region of interest" description="Disordered" evidence="7">
    <location>
        <begin position="584"/>
        <end position="604"/>
    </location>
</feature>